<dbReference type="RefSeq" id="WP_003855699.1">
    <property type="nucleotide sequence ID" value="NC_009342.1"/>
</dbReference>
<dbReference type="KEGG" id="cgt:cgR_0325"/>
<evidence type="ECO:0000313" key="1">
    <source>
        <dbReference type="EMBL" id="BAF53289.1"/>
    </source>
</evidence>
<gene>
    <name evidence="1" type="ordered locus">cgR_0325</name>
</gene>
<proteinExistence type="predicted"/>
<sequence>MLSIPLIFTVENIETTGSSVVDFLGSISIWLYDIFGDTGSATIEA</sequence>
<dbReference type="AlphaFoldDB" id="A0AB72V942"/>
<dbReference type="Proteomes" id="UP000006698">
    <property type="component" value="Chromosome"/>
</dbReference>
<accession>A0AB72V942</accession>
<reference evidence="1" key="1">
    <citation type="journal article" date="2007" name="Microbiology">
        <title>Comparative analysis of the Corynebacterium glutamicum group and complete genome sequence of strain R.</title>
        <authorList>
            <person name="Yukawa H."/>
            <person name="Omumasaba C.A."/>
            <person name="Nonaka H."/>
            <person name="Kos P."/>
            <person name="Okai N."/>
            <person name="Suzuki N."/>
            <person name="Suda M."/>
            <person name="Tsuge Y."/>
            <person name="Watanabe J."/>
            <person name="Ikeda Y."/>
            <person name="Vertes A.A."/>
            <person name="Inui M."/>
        </authorList>
    </citation>
    <scope>NUCLEOTIDE SEQUENCE</scope>
    <source>
        <strain evidence="1">R</strain>
    </source>
</reference>
<dbReference type="EMBL" id="AP009044">
    <property type="protein sequence ID" value="BAF53289.1"/>
    <property type="molecule type" value="Genomic_DNA"/>
</dbReference>
<protein>
    <submittedName>
        <fullName evidence="1">Uncharacterized protein</fullName>
    </submittedName>
</protein>
<name>A0AB72V942_CORGB</name>
<organism evidence="1">
    <name type="scientific">Corynebacterium glutamicum (strain R)</name>
    <dbReference type="NCBI Taxonomy" id="340322"/>
    <lineage>
        <taxon>Bacteria</taxon>
        <taxon>Bacillati</taxon>
        <taxon>Actinomycetota</taxon>
        <taxon>Actinomycetes</taxon>
        <taxon>Mycobacteriales</taxon>
        <taxon>Corynebacteriaceae</taxon>
        <taxon>Corynebacterium</taxon>
    </lineage>
</organism>